<dbReference type="STRING" id="999422.HMPREF9944_00096"/>
<feature type="signal peptide" evidence="2">
    <location>
        <begin position="1"/>
        <end position="21"/>
    </location>
</feature>
<evidence type="ECO:0000256" key="2">
    <source>
        <dbReference type="SAM" id="SignalP"/>
    </source>
</evidence>
<keyword evidence="2" id="KW-0732">Signal</keyword>
<dbReference type="HOGENOM" id="CLU_045791_0_0_10"/>
<dbReference type="PATRIC" id="fig|999422.3.peg.90"/>
<feature type="chain" id="PRO_5003550400" evidence="2">
    <location>
        <begin position="22"/>
        <end position="386"/>
    </location>
</feature>
<gene>
    <name evidence="3" type="ORF">HMPREF9944_00096</name>
</gene>
<accession>H1HIV2</accession>
<evidence type="ECO:0000313" key="3">
    <source>
        <dbReference type="EMBL" id="EHO74644.1"/>
    </source>
</evidence>
<comment type="caution">
    <text evidence="3">The sequence shown here is derived from an EMBL/GenBank/DDBJ whole genome shotgun (WGS) entry which is preliminary data.</text>
</comment>
<organism evidence="3 4">
    <name type="scientific">Segatella maculosa OT 289</name>
    <dbReference type="NCBI Taxonomy" id="999422"/>
    <lineage>
        <taxon>Bacteria</taxon>
        <taxon>Pseudomonadati</taxon>
        <taxon>Bacteroidota</taxon>
        <taxon>Bacteroidia</taxon>
        <taxon>Bacteroidales</taxon>
        <taxon>Prevotellaceae</taxon>
        <taxon>Segatella</taxon>
    </lineage>
</organism>
<reference evidence="3 4" key="1">
    <citation type="submission" date="2011-12" db="EMBL/GenBank/DDBJ databases">
        <title>The Genome Sequence of Prevotella maculosa OT 289.</title>
        <authorList>
            <consortium name="The Broad Institute Genome Sequencing Platform"/>
            <person name="Earl A."/>
            <person name="Ward D."/>
            <person name="Feldgarden M."/>
            <person name="Gevers D."/>
            <person name="Izard J."/>
            <person name="Blanton J.M."/>
            <person name="Mathney J."/>
            <person name="Tanner A.C."/>
            <person name="Dewhirst F.E."/>
            <person name="Young S.K."/>
            <person name="Zeng Q."/>
            <person name="Gargeya S."/>
            <person name="Fitzgerald M."/>
            <person name="Haas B."/>
            <person name="Abouelleil A."/>
            <person name="Alvarado L."/>
            <person name="Arachchi H.M."/>
            <person name="Berlin A."/>
            <person name="Chapman S.B."/>
            <person name="Gearin G."/>
            <person name="Goldberg J."/>
            <person name="Griggs A."/>
            <person name="Gujja S."/>
            <person name="Hansen M."/>
            <person name="Heiman D."/>
            <person name="Howarth C."/>
            <person name="Larimer J."/>
            <person name="Lui A."/>
            <person name="MacDonald P.J.P."/>
            <person name="McCowen C."/>
            <person name="Montmayeur A."/>
            <person name="Murphy C."/>
            <person name="Neiman D."/>
            <person name="Pearson M."/>
            <person name="Priest M."/>
            <person name="Roberts A."/>
            <person name="Saif S."/>
            <person name="Shea T."/>
            <person name="Sisk P."/>
            <person name="Stolte C."/>
            <person name="Sykes S."/>
            <person name="Wortman J."/>
            <person name="Nusbaum C."/>
            <person name="Birren B."/>
        </authorList>
    </citation>
    <scope>NUCLEOTIDE SEQUENCE [LARGE SCALE GENOMIC DNA]</scope>
    <source>
        <strain evidence="3 4">OT 289</strain>
    </source>
</reference>
<dbReference type="OrthoDB" id="1110381at2"/>
<sequence length="386" mass="43529">MKKTVISFLIVWLLFPLSVGAQTKPKGRKAPARPTAVAAKRVTPENALFRELLPATAKLLFVDSVVVDKQDFLSKIPMSRLSGSILTTKEFLGRTQYPEASAFINGIGNQAFFADGDTVQTAIYSTDRLGGKWDTPVRIAAIDDKYRLANYPFVQSDGVTLYFAAQGVNSIGGYDLFMTRYNREEHRFYAPENMGLPYNSTANDYLLAIDDANELGWLVTDRNMPEGKVCIYTFVPTKQRLSYADDHLTPSQLEAQARIQSIGMTWKNGDRQAALGRLKQLATRGKVGDEFKAGLHFVVNDGVTLENISDFKAENRQNVSKLLALRNNIIKNEVELQLLRDSYASLSRGKQQAMRQQILDREKELEQQQLQITRLEKEIRNIENHK</sequence>
<keyword evidence="1" id="KW-0175">Coiled coil</keyword>
<name>H1HIV2_9BACT</name>
<keyword evidence="4" id="KW-1185">Reference proteome</keyword>
<evidence type="ECO:0000313" key="4">
    <source>
        <dbReference type="Proteomes" id="UP000003167"/>
    </source>
</evidence>
<proteinExistence type="predicted"/>
<dbReference type="AlphaFoldDB" id="H1HIV2"/>
<dbReference type="RefSeq" id="WP_008563676.1">
    <property type="nucleotide sequence ID" value="NZ_JH594500.1"/>
</dbReference>
<feature type="coiled-coil region" evidence="1">
    <location>
        <begin position="358"/>
        <end position="385"/>
    </location>
</feature>
<dbReference type="Proteomes" id="UP000003167">
    <property type="component" value="Unassembled WGS sequence"/>
</dbReference>
<protein>
    <submittedName>
        <fullName evidence="3">Uncharacterized protein</fullName>
    </submittedName>
</protein>
<dbReference type="EMBL" id="AGEK01000007">
    <property type="protein sequence ID" value="EHO74644.1"/>
    <property type="molecule type" value="Genomic_DNA"/>
</dbReference>
<evidence type="ECO:0000256" key="1">
    <source>
        <dbReference type="SAM" id="Coils"/>
    </source>
</evidence>